<accession>A0A3B1APB5</accession>
<protein>
    <submittedName>
        <fullName evidence="1">Uncharacterized protein</fullName>
    </submittedName>
</protein>
<dbReference type="EMBL" id="UOFS01000048">
    <property type="protein sequence ID" value="VAX01218.1"/>
    <property type="molecule type" value="Genomic_DNA"/>
</dbReference>
<proteinExistence type="predicted"/>
<name>A0A3B1APB5_9ZZZZ</name>
<reference evidence="1" key="1">
    <citation type="submission" date="2018-06" db="EMBL/GenBank/DDBJ databases">
        <authorList>
            <person name="Zhirakovskaya E."/>
        </authorList>
    </citation>
    <scope>NUCLEOTIDE SEQUENCE</scope>
</reference>
<dbReference type="AlphaFoldDB" id="A0A3B1APB5"/>
<gene>
    <name evidence="1" type="ORF">MNBD_GAMMA22-3092</name>
</gene>
<evidence type="ECO:0000313" key="1">
    <source>
        <dbReference type="EMBL" id="VAX01218.1"/>
    </source>
</evidence>
<organism evidence="1">
    <name type="scientific">hydrothermal vent metagenome</name>
    <dbReference type="NCBI Taxonomy" id="652676"/>
    <lineage>
        <taxon>unclassified sequences</taxon>
        <taxon>metagenomes</taxon>
        <taxon>ecological metagenomes</taxon>
    </lineage>
</organism>
<sequence length="78" mass="8973">MSQIDDSTTTLVQQIADYLARHPHAADTVEGIARWWLPQQPGVRSVERVSRSLEYMLKNNLISRRTLSDGREIYTTTK</sequence>